<dbReference type="SUPFAM" id="SSF158622">
    <property type="entry name" value="YheA/YmcA-like"/>
    <property type="match status" value="1"/>
</dbReference>
<name>A0A380FGG1_STAGA</name>
<proteinExistence type="predicted"/>
<evidence type="ECO:0000313" key="1">
    <source>
        <dbReference type="EMBL" id="SUM32840.1"/>
    </source>
</evidence>
<reference evidence="1 2" key="1">
    <citation type="submission" date="2018-06" db="EMBL/GenBank/DDBJ databases">
        <authorList>
            <consortium name="Pathogen Informatics"/>
            <person name="Doyle S."/>
        </authorList>
    </citation>
    <scope>NUCLEOTIDE SEQUENCE [LARGE SCALE GENOMIC DNA]</scope>
    <source>
        <strain evidence="1 2">NCTC12195</strain>
    </source>
</reference>
<dbReference type="EMBL" id="UHDK01000001">
    <property type="protein sequence ID" value="SUM32840.1"/>
    <property type="molecule type" value="Genomic_DNA"/>
</dbReference>
<dbReference type="AlphaFoldDB" id="A0A380FGG1"/>
<evidence type="ECO:0000313" key="2">
    <source>
        <dbReference type="Proteomes" id="UP000255277"/>
    </source>
</evidence>
<accession>A0A380FGG1</accession>
<gene>
    <name evidence="1" type="ORF">NCTC12195_02289</name>
</gene>
<organism evidence="1 2">
    <name type="scientific">Staphylococcus gallinarum</name>
    <dbReference type="NCBI Taxonomy" id="1293"/>
    <lineage>
        <taxon>Bacteria</taxon>
        <taxon>Bacillati</taxon>
        <taxon>Bacillota</taxon>
        <taxon>Bacilli</taxon>
        <taxon>Bacillales</taxon>
        <taxon>Staphylococcaceae</taxon>
        <taxon>Staphylococcus</taxon>
    </lineage>
</organism>
<protein>
    <submittedName>
        <fullName evidence="1">Membrane protein</fullName>
    </submittedName>
</protein>
<sequence length="46" mass="5635">MYNKDEILAEADRISEHIKDLDIVKEYHRVEQQIHNNKQIEQKMKI</sequence>
<dbReference type="InterPro" id="IPR023378">
    <property type="entry name" value="YheA/YmcA-like_dom_sf"/>
</dbReference>
<dbReference type="STRING" id="1293.SH09_06510"/>
<dbReference type="Proteomes" id="UP000255277">
    <property type="component" value="Unassembled WGS sequence"/>
</dbReference>
<dbReference type="Gene3D" id="1.20.1500.10">
    <property type="entry name" value="YheA/YmcA-like"/>
    <property type="match status" value="1"/>
</dbReference>